<dbReference type="EMBL" id="FQXS01000007">
    <property type="protein sequence ID" value="SHH70470.1"/>
    <property type="molecule type" value="Genomic_DNA"/>
</dbReference>
<organism evidence="1 2">
    <name type="scientific">Desulfofustis glycolicus DSM 9705</name>
    <dbReference type="NCBI Taxonomy" id="1121409"/>
    <lineage>
        <taxon>Bacteria</taxon>
        <taxon>Pseudomonadati</taxon>
        <taxon>Thermodesulfobacteriota</taxon>
        <taxon>Desulfobulbia</taxon>
        <taxon>Desulfobulbales</taxon>
        <taxon>Desulfocapsaceae</taxon>
        <taxon>Desulfofustis</taxon>
    </lineage>
</organism>
<evidence type="ECO:0000313" key="2">
    <source>
        <dbReference type="Proteomes" id="UP000184139"/>
    </source>
</evidence>
<dbReference type="AlphaFoldDB" id="A0A1M5V5K8"/>
<accession>A0A1M5V5K8</accession>
<dbReference type="STRING" id="1121409.SAMN02745124_01501"/>
<protein>
    <recommendedName>
        <fullName evidence="3">VWA domain-containing protein</fullName>
    </recommendedName>
</protein>
<reference evidence="1 2" key="1">
    <citation type="submission" date="2016-11" db="EMBL/GenBank/DDBJ databases">
        <authorList>
            <person name="Jaros S."/>
            <person name="Januszkiewicz K."/>
            <person name="Wedrychowicz H."/>
        </authorList>
    </citation>
    <scope>NUCLEOTIDE SEQUENCE [LARGE SCALE GENOMIC DNA]</scope>
    <source>
        <strain evidence="1 2">DSM 9705</strain>
    </source>
</reference>
<evidence type="ECO:0008006" key="3">
    <source>
        <dbReference type="Google" id="ProtNLM"/>
    </source>
</evidence>
<dbReference type="RefSeq" id="WP_073374822.1">
    <property type="nucleotide sequence ID" value="NZ_FQXS01000007.1"/>
</dbReference>
<dbReference type="InterPro" id="IPR036465">
    <property type="entry name" value="vWFA_dom_sf"/>
</dbReference>
<name>A0A1M5V5K8_9BACT</name>
<gene>
    <name evidence="1" type="ORF">SAMN02745124_01501</name>
</gene>
<sequence>MTNLPVGKRSSQKEISSFLKAAGKINPARSGRLVFALDATMSRQPTWDRAMTIQASMFDAVGKTGGLAVQLVYFRGFGECRASKWVINAAALRDLMTGIDCRGGHTQLLKVLGHVQRETQKERVAALVFIGDALEEEADQLCQKAGEIGLLGVRCFFFQEGRDPVVERVFREMARLTRGAYFRLGPDSAQELAELLAAVAIYAKGGLPALADSSRREARRLLTQLGG</sequence>
<evidence type="ECO:0000313" key="1">
    <source>
        <dbReference type="EMBL" id="SHH70470.1"/>
    </source>
</evidence>
<keyword evidence="2" id="KW-1185">Reference proteome</keyword>
<dbReference type="SUPFAM" id="SSF53300">
    <property type="entry name" value="vWA-like"/>
    <property type="match status" value="1"/>
</dbReference>
<dbReference type="Proteomes" id="UP000184139">
    <property type="component" value="Unassembled WGS sequence"/>
</dbReference>
<proteinExistence type="predicted"/>
<dbReference type="OrthoDB" id="5430236at2"/>